<comment type="subunit">
    <text evidence="3">Homodimer.</text>
</comment>
<feature type="domain" description="Methyltransferase" evidence="9">
    <location>
        <begin position="51"/>
        <end position="136"/>
    </location>
</feature>
<evidence type="ECO:0000313" key="11">
    <source>
        <dbReference type="Proteomes" id="UP000295328"/>
    </source>
</evidence>
<evidence type="ECO:0000256" key="4">
    <source>
        <dbReference type="ARBA" id="ARBA00022605"/>
    </source>
</evidence>
<dbReference type="InterPro" id="IPR050214">
    <property type="entry name" value="Cys_Synth/Cystath_Beta-Synth"/>
</dbReference>
<dbReference type="GO" id="GO:0016740">
    <property type="term" value="F:transferase activity"/>
    <property type="evidence" value="ECO:0007669"/>
    <property type="project" value="UniProtKB-KW"/>
</dbReference>
<evidence type="ECO:0000259" key="9">
    <source>
        <dbReference type="Pfam" id="PF13649"/>
    </source>
</evidence>
<dbReference type="InterPro" id="IPR001926">
    <property type="entry name" value="TrpB-like_PALP"/>
</dbReference>
<evidence type="ECO:0000256" key="6">
    <source>
        <dbReference type="ARBA" id="ARBA00022898"/>
    </source>
</evidence>
<evidence type="ECO:0000256" key="5">
    <source>
        <dbReference type="ARBA" id="ARBA00022679"/>
    </source>
</evidence>
<dbReference type="Gene3D" id="3.40.50.150">
    <property type="entry name" value="Vaccinia Virus protein VP39"/>
    <property type="match status" value="1"/>
</dbReference>
<feature type="domain" description="Tryptophan synthase beta chain-like PALP" evidence="8">
    <location>
        <begin position="215"/>
        <end position="490"/>
    </location>
</feature>
<dbReference type="GO" id="GO:0019344">
    <property type="term" value="P:cysteine biosynthetic process"/>
    <property type="evidence" value="ECO:0007669"/>
    <property type="project" value="UniProtKB-KW"/>
</dbReference>
<dbReference type="SUPFAM" id="SSF53335">
    <property type="entry name" value="S-adenosyl-L-methionine-dependent methyltransferases"/>
    <property type="match status" value="1"/>
</dbReference>
<sequence length="507" mass="55824">MSLEFMDVFKEWANHYDAAVEGHDPEYHDVFVNYPFMLKEAAKRATGKTIEFGPGTGNLTLLLLAKDLELTAIEPSPEMTIIGEKKTGLTFQKGDFLNFSADSADTIISSFAFHHLTDEEKEKAISRYASLLSDHGQIIILDTLFNNKQEKEEIIRSYTQQGHLGLVDNLKTEYYPLKEVMTGIAARHGFSYESIQFNPFAHLQILKKKTFKKPTDLIGSTPLVELTQFDLPADVRLFAKLEMYNLGGSVKDRLGQNLVETGIQQGLIQNEVVEATAGNTGIGLALACQKYDLKLKVFVPEKFSVEKQEIMRALGAEIIHTDSSLGMVEARRQAKDYADKTGAYYANQFETADNPASYDSLYQELKNELGSIQMIVAGAGSAGTFTGLAERMKPEGTRTVIVEPEGSILNGGPSGSHRTEGIGVEVWPPFLKHDLIDSIETISDDDAFHMVKELAAKEGLLVGSSSGAAMAAALHQAKHVQGNIVVIFPDASDRYISQQIFKSKGEL</sequence>
<evidence type="ECO:0000256" key="1">
    <source>
        <dbReference type="ARBA" id="ARBA00001933"/>
    </source>
</evidence>
<dbReference type="Proteomes" id="UP000295328">
    <property type="component" value="Unassembled WGS sequence"/>
</dbReference>
<evidence type="ECO:0000313" key="10">
    <source>
        <dbReference type="EMBL" id="TDM01135.1"/>
    </source>
</evidence>
<dbReference type="AlphaFoldDB" id="A0A4R6BHW7"/>
<name>A0A4R6BHW7_9STAP</name>
<organism evidence="10 11">
    <name type="scientific">Macrococcus hajekii</name>
    <dbReference type="NCBI Taxonomy" id="198482"/>
    <lineage>
        <taxon>Bacteria</taxon>
        <taxon>Bacillati</taxon>
        <taxon>Bacillota</taxon>
        <taxon>Bacilli</taxon>
        <taxon>Bacillales</taxon>
        <taxon>Staphylococcaceae</taxon>
        <taxon>Macrococcus</taxon>
    </lineage>
</organism>
<proteinExistence type="inferred from homology"/>
<comment type="cofactor">
    <cofactor evidence="1">
        <name>pyridoxal 5'-phosphate</name>
        <dbReference type="ChEBI" id="CHEBI:597326"/>
    </cofactor>
</comment>
<dbReference type="InterPro" id="IPR029063">
    <property type="entry name" value="SAM-dependent_MTases_sf"/>
</dbReference>
<keyword evidence="6" id="KW-0663">Pyridoxal phosphate</keyword>
<keyword evidence="4" id="KW-0028">Amino-acid biosynthesis</keyword>
<evidence type="ECO:0000256" key="7">
    <source>
        <dbReference type="ARBA" id="ARBA00023192"/>
    </source>
</evidence>
<keyword evidence="11" id="KW-1185">Reference proteome</keyword>
<reference evidence="10 11" key="1">
    <citation type="submission" date="2019-01" db="EMBL/GenBank/DDBJ databases">
        <title>Draft genome sequences of the type strains of six Macrococcus species.</title>
        <authorList>
            <person name="Mazhar S."/>
            <person name="Altermann E."/>
            <person name="Hill C."/>
            <person name="Mcauliffe O."/>
        </authorList>
    </citation>
    <scope>NUCLEOTIDE SEQUENCE [LARGE SCALE GENOMIC DNA]</scope>
    <source>
        <strain evidence="10 11">CCM4809</strain>
    </source>
</reference>
<dbReference type="InterPro" id="IPR041698">
    <property type="entry name" value="Methyltransf_25"/>
</dbReference>
<dbReference type="PANTHER" id="PTHR10314">
    <property type="entry name" value="CYSTATHIONINE BETA-SYNTHASE"/>
    <property type="match status" value="1"/>
</dbReference>
<evidence type="ECO:0000259" key="8">
    <source>
        <dbReference type="Pfam" id="PF00291"/>
    </source>
</evidence>
<evidence type="ECO:0000256" key="2">
    <source>
        <dbReference type="ARBA" id="ARBA00007103"/>
    </source>
</evidence>
<keyword evidence="7" id="KW-0198">Cysteine biosynthesis</keyword>
<dbReference type="CDD" id="cd01561">
    <property type="entry name" value="CBS_like"/>
    <property type="match status" value="1"/>
</dbReference>
<dbReference type="InterPro" id="IPR036052">
    <property type="entry name" value="TrpB-like_PALP_sf"/>
</dbReference>
<keyword evidence="5" id="KW-0808">Transferase</keyword>
<comment type="similarity">
    <text evidence="2">Belongs to the cysteine synthase/cystathionine beta-synthase family.</text>
</comment>
<dbReference type="SUPFAM" id="SSF53686">
    <property type="entry name" value="Tryptophan synthase beta subunit-like PLP-dependent enzymes"/>
    <property type="match status" value="1"/>
</dbReference>
<evidence type="ECO:0000256" key="3">
    <source>
        <dbReference type="ARBA" id="ARBA00011738"/>
    </source>
</evidence>
<gene>
    <name evidence="10" type="ORF">ERX37_10670</name>
</gene>
<accession>A0A4R6BHW7</accession>
<dbReference type="FunFam" id="3.40.50.1100:FF:000016">
    <property type="entry name" value="Cysteine synthase A"/>
    <property type="match status" value="1"/>
</dbReference>
<comment type="caution">
    <text evidence="10">The sequence shown here is derived from an EMBL/GenBank/DDBJ whole genome shotgun (WGS) entry which is preliminary data.</text>
</comment>
<dbReference type="Pfam" id="PF13649">
    <property type="entry name" value="Methyltransf_25"/>
    <property type="match status" value="1"/>
</dbReference>
<dbReference type="RefSeq" id="WP_133430666.1">
    <property type="nucleotide sequence ID" value="NZ_BMCC01000006.1"/>
</dbReference>
<dbReference type="EMBL" id="SCWE01000006">
    <property type="protein sequence ID" value="TDM01135.1"/>
    <property type="molecule type" value="Genomic_DNA"/>
</dbReference>
<dbReference type="Gene3D" id="3.40.50.1100">
    <property type="match status" value="2"/>
</dbReference>
<dbReference type="OrthoDB" id="9808024at2"/>
<dbReference type="Pfam" id="PF00291">
    <property type="entry name" value="PALP"/>
    <property type="match status" value="1"/>
</dbReference>
<protein>
    <submittedName>
        <fullName evidence="10">Pyridoxal-phosphate dependent enzyme</fullName>
    </submittedName>
</protein>